<dbReference type="EMBL" id="JACRSV010000001">
    <property type="protein sequence ID" value="MBC8559070.1"/>
    <property type="molecule type" value="Genomic_DNA"/>
</dbReference>
<evidence type="ECO:0000256" key="3">
    <source>
        <dbReference type="ARBA" id="ARBA00011270"/>
    </source>
</evidence>
<dbReference type="RefSeq" id="WP_249293963.1">
    <property type="nucleotide sequence ID" value="NZ_JACRSV010000001.1"/>
</dbReference>
<accession>A0A926E3Y5</accession>
<dbReference type="Proteomes" id="UP000610760">
    <property type="component" value="Unassembled WGS sequence"/>
</dbReference>
<evidence type="ECO:0000256" key="1">
    <source>
        <dbReference type="ARBA" id="ARBA00003365"/>
    </source>
</evidence>
<organism evidence="11 12">
    <name type="scientific">Fumia xinanensis</name>
    <dbReference type="NCBI Taxonomy" id="2763659"/>
    <lineage>
        <taxon>Bacteria</taxon>
        <taxon>Bacillati</taxon>
        <taxon>Bacillota</taxon>
        <taxon>Clostridia</taxon>
        <taxon>Eubacteriales</taxon>
        <taxon>Oscillospiraceae</taxon>
        <taxon>Fumia</taxon>
    </lineage>
</organism>
<evidence type="ECO:0000256" key="8">
    <source>
        <dbReference type="ARBA" id="ARBA00049047"/>
    </source>
</evidence>
<dbReference type="GO" id="GO:0004834">
    <property type="term" value="F:tryptophan synthase activity"/>
    <property type="evidence" value="ECO:0007669"/>
    <property type="project" value="UniProtKB-UniRule"/>
</dbReference>
<dbReference type="InterPro" id="IPR013785">
    <property type="entry name" value="Aldolase_TIM"/>
</dbReference>
<evidence type="ECO:0000313" key="12">
    <source>
        <dbReference type="Proteomes" id="UP000610760"/>
    </source>
</evidence>
<dbReference type="InterPro" id="IPR011060">
    <property type="entry name" value="RibuloseP-bd_barrel"/>
</dbReference>
<dbReference type="PANTHER" id="PTHR43406">
    <property type="entry name" value="TRYPTOPHAN SYNTHASE, ALPHA CHAIN"/>
    <property type="match status" value="1"/>
</dbReference>
<keyword evidence="7 9" id="KW-0456">Lyase</keyword>
<evidence type="ECO:0000256" key="10">
    <source>
        <dbReference type="RuleBase" id="RU003662"/>
    </source>
</evidence>
<dbReference type="InterPro" id="IPR018204">
    <property type="entry name" value="Trp_synthase_alpha_AS"/>
</dbReference>
<dbReference type="HAMAP" id="MF_00131">
    <property type="entry name" value="Trp_synth_alpha"/>
    <property type="match status" value="1"/>
</dbReference>
<proteinExistence type="inferred from homology"/>
<comment type="similarity">
    <text evidence="9 10">Belongs to the TrpA family.</text>
</comment>
<evidence type="ECO:0000256" key="4">
    <source>
        <dbReference type="ARBA" id="ARBA00022605"/>
    </source>
</evidence>
<keyword evidence="12" id="KW-1185">Reference proteome</keyword>
<sequence length="262" mass="28718">MNRIDRKFKELKQEGRKALITFVTAGDPNLDATIDLVLAMEKGGADMVELGVPFSDPVAEGPVIQEASLRSLQNGTTLKKIFEMVRKLRQKTDMPLLLMMYVNTIFRFGTERFFGLCVECGIDGVIVPDLPFEERDEIKGFADAAGVYSISLVAPTSHERIKMIASEAKGFLYCVSSTGVTGVRDRFSTDFQEFFDAIERYTAAPAAVGFGIASPEQAKVMKQYCEGVIVGSAIVERVAEHGVEAAAPVEEFVASLRKALDE</sequence>
<dbReference type="CDD" id="cd04724">
    <property type="entry name" value="Tryptophan_synthase_alpha"/>
    <property type="match status" value="1"/>
</dbReference>
<dbReference type="SUPFAM" id="SSF51366">
    <property type="entry name" value="Ribulose-phoshate binding barrel"/>
    <property type="match status" value="1"/>
</dbReference>
<evidence type="ECO:0000313" key="11">
    <source>
        <dbReference type="EMBL" id="MBC8559070.1"/>
    </source>
</evidence>
<dbReference type="InterPro" id="IPR002028">
    <property type="entry name" value="Trp_synthase_suA"/>
</dbReference>
<dbReference type="Pfam" id="PF00290">
    <property type="entry name" value="Trp_syntA"/>
    <property type="match status" value="1"/>
</dbReference>
<protein>
    <recommendedName>
        <fullName evidence="9">Tryptophan synthase alpha chain</fullName>
        <ecNumber evidence="9">4.2.1.20</ecNumber>
    </recommendedName>
</protein>
<comment type="catalytic activity">
    <reaction evidence="8 9">
        <text>(1S,2R)-1-C-(indol-3-yl)glycerol 3-phosphate + L-serine = D-glyceraldehyde 3-phosphate + L-tryptophan + H2O</text>
        <dbReference type="Rhea" id="RHEA:10532"/>
        <dbReference type="ChEBI" id="CHEBI:15377"/>
        <dbReference type="ChEBI" id="CHEBI:33384"/>
        <dbReference type="ChEBI" id="CHEBI:57912"/>
        <dbReference type="ChEBI" id="CHEBI:58866"/>
        <dbReference type="ChEBI" id="CHEBI:59776"/>
        <dbReference type="EC" id="4.2.1.20"/>
    </reaction>
</comment>
<evidence type="ECO:0000256" key="7">
    <source>
        <dbReference type="ARBA" id="ARBA00023239"/>
    </source>
</evidence>
<evidence type="ECO:0000256" key="5">
    <source>
        <dbReference type="ARBA" id="ARBA00022822"/>
    </source>
</evidence>
<dbReference type="EC" id="4.2.1.20" evidence="9"/>
<comment type="subunit">
    <text evidence="3 9">Tetramer of two alpha and two beta chains.</text>
</comment>
<dbReference type="AlphaFoldDB" id="A0A926E3Y5"/>
<feature type="active site" description="Proton acceptor" evidence="9">
    <location>
        <position position="49"/>
    </location>
</feature>
<name>A0A926E3Y5_9FIRM</name>
<comment type="pathway">
    <text evidence="2 9">Amino-acid biosynthesis; L-tryptophan biosynthesis; L-tryptophan from chorismate: step 5/5.</text>
</comment>
<evidence type="ECO:0000256" key="9">
    <source>
        <dbReference type="HAMAP-Rule" id="MF_00131"/>
    </source>
</evidence>
<evidence type="ECO:0000256" key="6">
    <source>
        <dbReference type="ARBA" id="ARBA00023141"/>
    </source>
</evidence>
<dbReference type="PANTHER" id="PTHR43406:SF1">
    <property type="entry name" value="TRYPTOPHAN SYNTHASE ALPHA CHAIN, CHLOROPLASTIC"/>
    <property type="match status" value="1"/>
</dbReference>
<keyword evidence="6 9" id="KW-0057">Aromatic amino acid biosynthesis</keyword>
<dbReference type="GO" id="GO:0005829">
    <property type="term" value="C:cytosol"/>
    <property type="evidence" value="ECO:0007669"/>
    <property type="project" value="TreeGrafter"/>
</dbReference>
<dbReference type="Gene3D" id="3.20.20.70">
    <property type="entry name" value="Aldolase class I"/>
    <property type="match status" value="1"/>
</dbReference>
<comment type="function">
    <text evidence="1 9">The alpha subunit is responsible for the aldol cleavage of indoleglycerol phosphate to indole and glyceraldehyde 3-phosphate.</text>
</comment>
<keyword evidence="5 9" id="KW-0822">Tryptophan biosynthesis</keyword>
<comment type="caution">
    <text evidence="11">The sequence shown here is derived from an EMBL/GenBank/DDBJ whole genome shotgun (WGS) entry which is preliminary data.</text>
</comment>
<evidence type="ECO:0000256" key="2">
    <source>
        <dbReference type="ARBA" id="ARBA00004733"/>
    </source>
</evidence>
<keyword evidence="4 9" id="KW-0028">Amino-acid biosynthesis</keyword>
<dbReference type="PROSITE" id="PS00167">
    <property type="entry name" value="TRP_SYNTHASE_ALPHA"/>
    <property type="match status" value="1"/>
</dbReference>
<feature type="active site" description="Proton acceptor" evidence="9">
    <location>
        <position position="60"/>
    </location>
</feature>
<reference evidence="11" key="1">
    <citation type="submission" date="2020-08" db="EMBL/GenBank/DDBJ databases">
        <title>Genome public.</title>
        <authorList>
            <person name="Liu C."/>
            <person name="Sun Q."/>
        </authorList>
    </citation>
    <scope>NUCLEOTIDE SEQUENCE</scope>
    <source>
        <strain evidence="11">NSJ-33</strain>
    </source>
</reference>
<dbReference type="NCBIfam" id="TIGR00262">
    <property type="entry name" value="trpA"/>
    <property type="match status" value="1"/>
</dbReference>
<gene>
    <name evidence="9" type="primary">trpA</name>
    <name evidence="11" type="ORF">H8710_03185</name>
</gene>
<dbReference type="FunFam" id="3.20.20.70:FF:000037">
    <property type="entry name" value="Tryptophan synthase alpha chain"/>
    <property type="match status" value="1"/>
</dbReference>